<reference evidence="4" key="1">
    <citation type="journal article" date="2012" name="Nature">
        <title>A physical, genetic and functional sequence assembly of the barley genome.</title>
        <authorList>
            <consortium name="The International Barley Genome Sequencing Consortium"/>
            <person name="Mayer K.F."/>
            <person name="Waugh R."/>
            <person name="Brown J.W."/>
            <person name="Schulman A."/>
            <person name="Langridge P."/>
            <person name="Platzer M."/>
            <person name="Fincher G.B."/>
            <person name="Muehlbauer G.J."/>
            <person name="Sato K."/>
            <person name="Close T.J."/>
            <person name="Wise R.P."/>
            <person name="Stein N."/>
        </authorList>
    </citation>
    <scope>NUCLEOTIDE SEQUENCE [LARGE SCALE GENOMIC DNA]</scope>
    <source>
        <strain evidence="4">cv. Morex</strain>
    </source>
</reference>
<proteinExistence type="predicted"/>
<sequence>MGILRLRITRTQGKPSPTRPRPRLGDLGRAWGCQPWRQGRVRRDRSAEARIGLAGMMIEGEDYGEAEPGSPVRGVAVGEEEAGGGEANARPPRRRGVKVKRGATLRRKPRPPRDQKQRPPSPARSSAPAKEEYIHREEDAIIRSRRIWERRWASRYGAFDDETSIGPMRFTSKPPTPEYLFTEQTVQIFSIRVRAPTDGLKWPLRVYGHIATRDSMDQNRNYLFRRTRDNCQTLTQDDTSLLLTGPSRAIVYLDPITFEVQLNVKGKGESEDEMLAFGAFYYDDGSACERKLSICYDHKRCILDYEVALRPRSVEATISLKVVEGSWPKNHRGIVVAFTSGVDEKIALLRCIDKELPVGPDGAIELSRRVVSVDLREKLLVAVDTSLSRFLARGTAEFKPACSGMSHGVCDLGSCKVQVTVAWSLFVIVVP</sequence>
<dbReference type="PANTHER" id="PTHR33065:SF22">
    <property type="entry name" value="GENOME ASSEMBLY, CHROMOSOME: II"/>
    <property type="match status" value="1"/>
</dbReference>
<feature type="domain" description="DUF6598" evidence="2">
    <location>
        <begin position="185"/>
        <end position="421"/>
    </location>
</feature>
<name>A0A8I6WX87_HORVV</name>
<feature type="region of interest" description="Disordered" evidence="1">
    <location>
        <begin position="12"/>
        <end position="31"/>
    </location>
</feature>
<feature type="compositionally biased region" description="Basic residues" evidence="1">
    <location>
        <begin position="91"/>
        <end position="110"/>
    </location>
</feature>
<keyword evidence="4" id="KW-1185">Reference proteome</keyword>
<evidence type="ECO:0000259" key="2">
    <source>
        <dbReference type="Pfam" id="PF20241"/>
    </source>
</evidence>
<dbReference type="Pfam" id="PF20241">
    <property type="entry name" value="DUF6598"/>
    <property type="match status" value="1"/>
</dbReference>
<evidence type="ECO:0000313" key="4">
    <source>
        <dbReference type="Proteomes" id="UP000011116"/>
    </source>
</evidence>
<dbReference type="Gramene" id="HORVU.MOREX.r3.2HG0210350.1">
    <property type="protein sequence ID" value="HORVU.MOREX.r3.2HG0210350.1"/>
    <property type="gene ID" value="HORVU.MOREX.r3.2HG0210350"/>
</dbReference>
<evidence type="ECO:0000313" key="3">
    <source>
        <dbReference type="EnsemblPlants" id="HORVU.MOREX.r3.2HG0210350.1"/>
    </source>
</evidence>
<dbReference type="Proteomes" id="UP000011116">
    <property type="component" value="Chromosome 2H"/>
</dbReference>
<protein>
    <recommendedName>
        <fullName evidence="2">DUF6598 domain-containing protein</fullName>
    </recommendedName>
</protein>
<reference evidence="3" key="3">
    <citation type="submission" date="2022-01" db="UniProtKB">
        <authorList>
            <consortium name="EnsemblPlants"/>
        </authorList>
    </citation>
    <scope>IDENTIFICATION</scope>
    <source>
        <strain evidence="3">subsp. vulgare</strain>
    </source>
</reference>
<dbReference type="AlphaFoldDB" id="A0A8I6WX87"/>
<dbReference type="Gramene" id="HORVU.MOREX.r2.2HG0174940.1">
    <property type="protein sequence ID" value="HORVU.MOREX.r2.2HG0174940.1"/>
    <property type="gene ID" value="HORVU.MOREX.r2.2HG0174940"/>
</dbReference>
<feature type="region of interest" description="Disordered" evidence="1">
    <location>
        <begin position="61"/>
        <end position="135"/>
    </location>
</feature>
<dbReference type="EnsemblPlants" id="HORVU.MOREX.r3.2HG0210350.1">
    <property type="protein sequence ID" value="HORVU.MOREX.r3.2HG0210350.1"/>
    <property type="gene ID" value="HORVU.MOREX.r3.2HG0210350"/>
</dbReference>
<reference evidence="3" key="2">
    <citation type="submission" date="2020-10" db="EMBL/GenBank/DDBJ databases">
        <authorList>
            <person name="Scholz U."/>
            <person name="Mascher M."/>
            <person name="Fiebig A."/>
        </authorList>
    </citation>
    <scope>NUCLEOTIDE SEQUENCE [LARGE SCALE GENOMIC DNA]</scope>
    <source>
        <strain evidence="3">cv. Morex</strain>
    </source>
</reference>
<dbReference type="PANTHER" id="PTHR33065">
    <property type="entry name" value="OS07G0486400 PROTEIN"/>
    <property type="match status" value="1"/>
</dbReference>
<accession>A0A8I6WX87</accession>
<organism evidence="3 4">
    <name type="scientific">Hordeum vulgare subsp. vulgare</name>
    <name type="common">Domesticated barley</name>
    <dbReference type="NCBI Taxonomy" id="112509"/>
    <lineage>
        <taxon>Eukaryota</taxon>
        <taxon>Viridiplantae</taxon>
        <taxon>Streptophyta</taxon>
        <taxon>Embryophyta</taxon>
        <taxon>Tracheophyta</taxon>
        <taxon>Spermatophyta</taxon>
        <taxon>Magnoliopsida</taxon>
        <taxon>Liliopsida</taxon>
        <taxon>Poales</taxon>
        <taxon>Poaceae</taxon>
        <taxon>BOP clade</taxon>
        <taxon>Pooideae</taxon>
        <taxon>Triticodae</taxon>
        <taxon>Triticeae</taxon>
        <taxon>Hordeinae</taxon>
        <taxon>Hordeum</taxon>
    </lineage>
</organism>
<dbReference type="InterPro" id="IPR046533">
    <property type="entry name" value="DUF6598"/>
</dbReference>
<evidence type="ECO:0000256" key="1">
    <source>
        <dbReference type="SAM" id="MobiDB-lite"/>
    </source>
</evidence>